<organism evidence="2 3">
    <name type="scientific">Paraburkholderia eburnea</name>
    <dbReference type="NCBI Taxonomy" id="1189126"/>
    <lineage>
        <taxon>Bacteria</taxon>
        <taxon>Pseudomonadati</taxon>
        <taxon>Pseudomonadota</taxon>
        <taxon>Betaproteobacteria</taxon>
        <taxon>Burkholderiales</taxon>
        <taxon>Burkholderiaceae</taxon>
        <taxon>Paraburkholderia</taxon>
    </lineage>
</organism>
<evidence type="ECO:0000313" key="2">
    <source>
        <dbReference type="EMBL" id="POR52993.1"/>
    </source>
</evidence>
<dbReference type="RefSeq" id="WP_167401230.1">
    <property type="nucleotide sequence ID" value="NZ_PQGA01000004.1"/>
</dbReference>
<keyword evidence="3" id="KW-1185">Reference proteome</keyword>
<dbReference type="Proteomes" id="UP000237381">
    <property type="component" value="Unassembled WGS sequence"/>
</dbReference>
<keyword evidence="1" id="KW-0732">Signal</keyword>
<comment type="caution">
    <text evidence="2">The sequence shown here is derived from an EMBL/GenBank/DDBJ whole genome shotgun (WGS) entry which is preliminary data.</text>
</comment>
<reference evidence="2 3" key="1">
    <citation type="submission" date="2018-01" db="EMBL/GenBank/DDBJ databases">
        <title>Genomic Encyclopedia of Type Strains, Phase III (KMG-III): the genomes of soil and plant-associated and newly described type strains.</title>
        <authorList>
            <person name="Whitman W."/>
        </authorList>
    </citation>
    <scope>NUCLEOTIDE SEQUENCE [LARGE SCALE GENOMIC DNA]</scope>
    <source>
        <strain evidence="2 3">JCM 18070</strain>
    </source>
</reference>
<sequence>MKSRIITYIVRAALCAVATAAISGCANLHPQPNGPGDCVGPPDYCVPFFGS</sequence>
<dbReference type="AlphaFoldDB" id="A0A2S4ME02"/>
<protein>
    <recommendedName>
        <fullName evidence="4">Lipoprotein</fullName>
    </recommendedName>
</protein>
<name>A0A2S4ME02_9BURK</name>
<evidence type="ECO:0000313" key="3">
    <source>
        <dbReference type="Proteomes" id="UP000237381"/>
    </source>
</evidence>
<evidence type="ECO:0000256" key="1">
    <source>
        <dbReference type="SAM" id="SignalP"/>
    </source>
</evidence>
<dbReference type="PROSITE" id="PS51257">
    <property type="entry name" value="PROKAR_LIPOPROTEIN"/>
    <property type="match status" value="1"/>
</dbReference>
<proteinExistence type="predicted"/>
<accession>A0A2S4ME02</accession>
<feature type="chain" id="PRO_5015720964" description="Lipoprotein" evidence="1">
    <location>
        <begin position="21"/>
        <end position="51"/>
    </location>
</feature>
<evidence type="ECO:0008006" key="4">
    <source>
        <dbReference type="Google" id="ProtNLM"/>
    </source>
</evidence>
<dbReference type="EMBL" id="PQGA01000004">
    <property type="protein sequence ID" value="POR52993.1"/>
    <property type="molecule type" value="Genomic_DNA"/>
</dbReference>
<feature type="signal peptide" evidence="1">
    <location>
        <begin position="1"/>
        <end position="20"/>
    </location>
</feature>
<gene>
    <name evidence="2" type="ORF">B0G62_104290</name>
</gene>